<evidence type="ECO:0000256" key="1">
    <source>
        <dbReference type="SAM" id="Phobius"/>
    </source>
</evidence>
<dbReference type="RefSeq" id="WP_129462479.1">
    <property type="nucleotide sequence ID" value="NZ_SBKN01000011.1"/>
</dbReference>
<dbReference type="Proteomes" id="UP000289857">
    <property type="component" value="Unassembled WGS sequence"/>
</dbReference>
<dbReference type="AlphaFoldDB" id="A0A4Q1K4C4"/>
<dbReference type="EMBL" id="SBKN01000011">
    <property type="protein sequence ID" value="RXR19462.1"/>
    <property type="molecule type" value="Genomic_DNA"/>
</dbReference>
<keyword evidence="1" id="KW-0472">Membrane</keyword>
<protein>
    <submittedName>
        <fullName evidence="2">Uncharacterized protein</fullName>
    </submittedName>
</protein>
<keyword evidence="3" id="KW-1185">Reference proteome</keyword>
<comment type="caution">
    <text evidence="2">The sequence shown here is derived from an EMBL/GenBank/DDBJ whole genome shotgun (WGS) entry which is preliminary data.</text>
</comment>
<reference evidence="3" key="1">
    <citation type="submission" date="2019-01" db="EMBL/GenBank/DDBJ databases">
        <title>Cytophagaceae bacterium strain CAR-16.</title>
        <authorList>
            <person name="Chen W.-M."/>
        </authorList>
    </citation>
    <scope>NUCLEOTIDE SEQUENCE [LARGE SCALE GENOMIC DNA]</scope>
    <source>
        <strain evidence="3">WWJ-16</strain>
    </source>
</reference>
<organism evidence="2 3">
    <name type="scientific">Flavobacterium stagni</name>
    <dbReference type="NCBI Taxonomy" id="2506421"/>
    <lineage>
        <taxon>Bacteria</taxon>
        <taxon>Pseudomonadati</taxon>
        <taxon>Bacteroidota</taxon>
        <taxon>Flavobacteriia</taxon>
        <taxon>Flavobacteriales</taxon>
        <taxon>Flavobacteriaceae</taxon>
        <taxon>Flavobacterium</taxon>
    </lineage>
</organism>
<dbReference type="OrthoDB" id="1369954at2"/>
<evidence type="ECO:0000313" key="2">
    <source>
        <dbReference type="EMBL" id="RXR19462.1"/>
    </source>
</evidence>
<evidence type="ECO:0000313" key="3">
    <source>
        <dbReference type="Proteomes" id="UP000289857"/>
    </source>
</evidence>
<proteinExistence type="predicted"/>
<name>A0A4Q1K4C4_9FLAO</name>
<accession>A0A4Q1K4C4</accession>
<feature type="transmembrane region" description="Helical" evidence="1">
    <location>
        <begin position="51"/>
        <end position="67"/>
    </location>
</feature>
<gene>
    <name evidence="2" type="ORF">EQG61_13510</name>
</gene>
<keyword evidence="1" id="KW-1133">Transmembrane helix</keyword>
<feature type="transmembrane region" description="Helical" evidence="1">
    <location>
        <begin position="73"/>
        <end position="90"/>
    </location>
</feature>
<keyword evidence="1" id="KW-0812">Transmembrane</keyword>
<sequence length="154" mass="18212">MKEYFKHDKGYLLINEEAFFLTSSGNWSEIQQLNEKGFYEVRQQAIRSFKVFVWVGLILLISLFISFKSQSYYSFLVGLGLAFSVWRYLITETTIRCKIPMDKMSEVKINEEQNVIVFHFKNARNIEDFELLNEVDPKAILFFKDHFKNLIKGA</sequence>